<dbReference type="Pfam" id="PF00072">
    <property type="entry name" value="Response_reg"/>
    <property type="match status" value="1"/>
</dbReference>
<dbReference type="SUPFAM" id="SSF52172">
    <property type="entry name" value="CheY-like"/>
    <property type="match status" value="1"/>
</dbReference>
<dbReference type="InterPro" id="IPR011006">
    <property type="entry name" value="CheY-like_superfamily"/>
</dbReference>
<evidence type="ECO:0000256" key="1">
    <source>
        <dbReference type="PROSITE-ProRule" id="PRU00169"/>
    </source>
</evidence>
<dbReference type="Gene3D" id="3.40.50.2300">
    <property type="match status" value="1"/>
</dbReference>
<gene>
    <name evidence="3" type="ORF">GCM10009093_00230</name>
</gene>
<dbReference type="RefSeq" id="WP_167179087.1">
    <property type="nucleotide sequence ID" value="NZ_BAAAEJ010000001.1"/>
</dbReference>
<feature type="modified residue" description="4-aspartylphosphate" evidence="1">
    <location>
        <position position="58"/>
    </location>
</feature>
<proteinExistence type="predicted"/>
<protein>
    <submittedName>
        <fullName evidence="3">Response regulator</fullName>
    </submittedName>
</protein>
<dbReference type="InterPro" id="IPR001789">
    <property type="entry name" value="Sig_transdc_resp-reg_receiver"/>
</dbReference>
<keyword evidence="4" id="KW-1185">Reference proteome</keyword>
<comment type="caution">
    <text evidence="3">The sequence shown here is derived from an EMBL/GenBank/DDBJ whole genome shotgun (WGS) entry which is preliminary data.</text>
</comment>
<reference evidence="3 4" key="1">
    <citation type="journal article" date="2019" name="Int. J. Syst. Evol. Microbiol.">
        <title>The Global Catalogue of Microorganisms (GCM) 10K type strain sequencing project: providing services to taxonomists for standard genome sequencing and annotation.</title>
        <authorList>
            <consortium name="The Broad Institute Genomics Platform"/>
            <consortium name="The Broad Institute Genome Sequencing Center for Infectious Disease"/>
            <person name="Wu L."/>
            <person name="Ma J."/>
        </authorList>
    </citation>
    <scope>NUCLEOTIDE SEQUENCE [LARGE SCALE GENOMIC DNA]</scope>
    <source>
        <strain evidence="3 4">JCM 13476</strain>
    </source>
</reference>
<dbReference type="PROSITE" id="PS50110">
    <property type="entry name" value="RESPONSE_REGULATORY"/>
    <property type="match status" value="1"/>
</dbReference>
<name>A0ABN0XYI5_9CAUL</name>
<dbReference type="SMART" id="SM00448">
    <property type="entry name" value="REC"/>
    <property type="match status" value="1"/>
</dbReference>
<dbReference type="InterPro" id="IPR052048">
    <property type="entry name" value="ST_Response_Regulator"/>
</dbReference>
<evidence type="ECO:0000259" key="2">
    <source>
        <dbReference type="PROSITE" id="PS50110"/>
    </source>
</evidence>
<sequence length="172" mass="19268">MSGLGTLHILLVDDNANMRSIMAAMLKSVGVGRISEAENRNQALELVQTHAIDIAIVDFRMEPVDGVALTRTLRDEAICSNPYLPIIMMTGHSERSRVTEARDAGVTEFVTKPVIINDLMKKIDAVIFKPRAFVRTETFFGPDRRRTAMLDYDGPFRRESDRQPSLATFNLS</sequence>
<accession>A0ABN0XYI5</accession>
<evidence type="ECO:0000313" key="4">
    <source>
        <dbReference type="Proteomes" id="UP001500791"/>
    </source>
</evidence>
<organism evidence="3 4">
    <name type="scientific">Brevundimonas terrae</name>
    <dbReference type="NCBI Taxonomy" id="363631"/>
    <lineage>
        <taxon>Bacteria</taxon>
        <taxon>Pseudomonadati</taxon>
        <taxon>Pseudomonadota</taxon>
        <taxon>Alphaproteobacteria</taxon>
        <taxon>Caulobacterales</taxon>
        <taxon>Caulobacteraceae</taxon>
        <taxon>Brevundimonas</taxon>
    </lineage>
</organism>
<dbReference type="EMBL" id="BAAAEJ010000001">
    <property type="protein sequence ID" value="GAA0377023.1"/>
    <property type="molecule type" value="Genomic_DNA"/>
</dbReference>
<dbReference type="PANTHER" id="PTHR43228:SF1">
    <property type="entry name" value="TWO-COMPONENT RESPONSE REGULATOR ARR22"/>
    <property type="match status" value="1"/>
</dbReference>
<feature type="domain" description="Response regulatory" evidence="2">
    <location>
        <begin position="8"/>
        <end position="127"/>
    </location>
</feature>
<dbReference type="PANTHER" id="PTHR43228">
    <property type="entry name" value="TWO-COMPONENT RESPONSE REGULATOR"/>
    <property type="match status" value="1"/>
</dbReference>
<evidence type="ECO:0000313" key="3">
    <source>
        <dbReference type="EMBL" id="GAA0377023.1"/>
    </source>
</evidence>
<keyword evidence="1" id="KW-0597">Phosphoprotein</keyword>
<dbReference type="Proteomes" id="UP001500791">
    <property type="component" value="Unassembled WGS sequence"/>
</dbReference>